<feature type="compositionally biased region" description="Low complexity" evidence="4">
    <location>
        <begin position="714"/>
        <end position="734"/>
    </location>
</feature>
<dbReference type="PROSITE" id="PS01358">
    <property type="entry name" value="ZF_RANBP2_1"/>
    <property type="match status" value="1"/>
</dbReference>
<evidence type="ECO:0000256" key="2">
    <source>
        <dbReference type="ARBA" id="ARBA00022771"/>
    </source>
</evidence>
<dbReference type="KEGG" id="mde:101900300"/>
<dbReference type="PANTHER" id="PTHR15326">
    <property type="entry name" value="SPERMATOGENESIS-ASSOCIATED PROTEIN 2/TAMOZHENNIC"/>
    <property type="match status" value="1"/>
</dbReference>
<feature type="compositionally biased region" description="Low complexity" evidence="4">
    <location>
        <begin position="871"/>
        <end position="881"/>
    </location>
</feature>
<accession>A0A1I8N573</accession>
<feature type="compositionally biased region" description="Low complexity" evidence="4">
    <location>
        <begin position="750"/>
        <end position="791"/>
    </location>
</feature>
<dbReference type="CDD" id="cd09212">
    <property type="entry name" value="PUB"/>
    <property type="match status" value="1"/>
</dbReference>
<dbReference type="RefSeq" id="XP_058986813.1">
    <property type="nucleotide sequence ID" value="XM_059130830.1"/>
</dbReference>
<evidence type="ECO:0000313" key="8">
    <source>
        <dbReference type="RefSeq" id="XP_005176517.1"/>
    </source>
</evidence>
<keyword evidence="2" id="KW-0863">Zinc-finger</keyword>
<evidence type="ECO:0000313" key="9">
    <source>
        <dbReference type="RefSeq" id="XP_058986813.1"/>
    </source>
</evidence>
<dbReference type="SUPFAM" id="SSF90209">
    <property type="entry name" value="Ran binding protein zinc finger-like"/>
    <property type="match status" value="1"/>
</dbReference>
<dbReference type="InterPro" id="IPR036339">
    <property type="entry name" value="PUB-like_dom_sf"/>
</dbReference>
<feature type="compositionally biased region" description="Polar residues" evidence="4">
    <location>
        <begin position="673"/>
        <end position="685"/>
    </location>
</feature>
<evidence type="ECO:0000259" key="5">
    <source>
        <dbReference type="PROSITE" id="PS01358"/>
    </source>
</evidence>
<dbReference type="InterPro" id="IPR036443">
    <property type="entry name" value="Znf_RanBP2_sf"/>
</dbReference>
<evidence type="ECO:0000256" key="1">
    <source>
        <dbReference type="ARBA" id="ARBA00022723"/>
    </source>
</evidence>
<keyword evidence="3" id="KW-0862">Zinc</keyword>
<protein>
    <submittedName>
        <fullName evidence="8 9">Protein tamozhennic</fullName>
    </submittedName>
</protein>
<dbReference type="GO" id="GO:0005737">
    <property type="term" value="C:cytoplasm"/>
    <property type="evidence" value="ECO:0007669"/>
    <property type="project" value="TreeGrafter"/>
</dbReference>
<dbReference type="GO" id="GO:0008270">
    <property type="term" value="F:zinc ion binding"/>
    <property type="evidence" value="ECO:0007669"/>
    <property type="project" value="UniProtKB-KW"/>
</dbReference>
<dbReference type="VEuPathDB" id="VectorBase:MDOMA2_003789"/>
<keyword evidence="7" id="KW-1185">Reference proteome</keyword>
<feature type="domain" description="RanBP2-type" evidence="5">
    <location>
        <begin position="841"/>
        <end position="860"/>
    </location>
</feature>
<evidence type="ECO:0000313" key="6">
    <source>
        <dbReference type="EnsemblMetazoa" id="MDOA011655-PB"/>
    </source>
</evidence>
<dbReference type="PANTHER" id="PTHR15326:SF2">
    <property type="entry name" value="PROTEIN TAMOZHENNIC"/>
    <property type="match status" value="1"/>
</dbReference>
<feature type="compositionally biased region" description="Basic residues" evidence="4">
    <location>
        <begin position="578"/>
        <end position="587"/>
    </location>
</feature>
<dbReference type="OrthoDB" id="9837000at2759"/>
<dbReference type="Gene3D" id="1.20.58.2190">
    <property type="match status" value="1"/>
</dbReference>
<feature type="region of interest" description="Disordered" evidence="4">
    <location>
        <begin position="673"/>
        <end position="827"/>
    </location>
</feature>
<feature type="region of interest" description="Disordered" evidence="4">
    <location>
        <begin position="573"/>
        <end position="602"/>
    </location>
</feature>
<sequence length="890" mass="99221">MSDFMPRDILPDLWEEILKRHWTYLETEESIQKLEERKKLEGCLKELLCIVRHDRKFFLPETAMVLKNSIRELNDFNVQKAIGAFEAISQYANNLFTKPWRKEFRILKMYSGFFQHEIHSNLIDAEKLFEAMGYRRLSDDTLILDGPICPDQVTNVSRDAMAAYVELQIMKNIYMALNGNNMTTTWLDIFRYREKNIGGISQAVKDLIYATEEKRYRLREKALAGGSGDNYGYIDVQPSPNYAPLPPACQCGGGAGGGGGSIQYQIPQPPRQRIANGPCCAHEMQRSHPDAVFGNMNYSNHNFHHSPSGIGSENISHLPHSRSLEHYSEPASIHQHNMLPHRHSFDHQQQGCTAAGHHQHQSYGPMQRLHHSIQQQHQYYRNPAQNFYESPYDIIDDTSMGGGSTISYAAVAASSGPDNPASNNSNLYNVSGNRYPLPYNISNQLSAYDKIPPHPAFESSSYGPDNHMYAQVSKMPQGYMLSSSGNMMGSGGGYAKPMQSSASDQLIDFEDPPIIPPPPAGQFDPYHQQYQHHDAMKAKRNSKMYESDYSQKRDQNYASNPADMYVYAKPIPKDSRQGHKASAHISKKPPFNSSERVGGGDSTDFSYESANDDFSNIHRQHSPTQFSKNQDGVGSFESWNYVFKNLERSAYSKDLGDREDLLVKSINLDSLNIANDSTTPSQTSSVEKRRPIHNKELENNQTAMPAKQDVSTSPPNNSSSKQQQQQQQQKPQMDNKQKMKSALKQSSAVSNNTKQTTTSNKKSTNFSKANDNKSKANSNDNNNSVINNSVGSGAGRQTKKASSVSLNSTKRSASEGMATSSSASANNPASTQIIVTGTNEWSCRFCTFINPDSTRICEICCRTKDNNLNASSSSGGTTQQSVNHTAPTCV</sequence>
<evidence type="ECO:0000313" key="7">
    <source>
        <dbReference type="Proteomes" id="UP001652621"/>
    </source>
</evidence>
<dbReference type="InterPro" id="IPR001876">
    <property type="entry name" value="Znf_RanBP2"/>
</dbReference>
<organism evidence="6">
    <name type="scientific">Musca domestica</name>
    <name type="common">House fly</name>
    <dbReference type="NCBI Taxonomy" id="7370"/>
    <lineage>
        <taxon>Eukaryota</taxon>
        <taxon>Metazoa</taxon>
        <taxon>Ecdysozoa</taxon>
        <taxon>Arthropoda</taxon>
        <taxon>Hexapoda</taxon>
        <taxon>Insecta</taxon>
        <taxon>Pterygota</taxon>
        <taxon>Neoptera</taxon>
        <taxon>Endopterygota</taxon>
        <taxon>Diptera</taxon>
        <taxon>Brachycera</taxon>
        <taxon>Muscomorpha</taxon>
        <taxon>Muscoidea</taxon>
        <taxon>Muscidae</taxon>
        <taxon>Musca</taxon>
    </lineage>
</organism>
<feature type="region of interest" description="Disordered" evidence="4">
    <location>
        <begin position="870"/>
        <end position="890"/>
    </location>
</feature>
<feature type="compositionally biased region" description="Polar residues" evidence="4">
    <location>
        <begin position="800"/>
        <end position="811"/>
    </location>
</feature>
<gene>
    <name evidence="6" type="primary">101900300</name>
    <name evidence="8 9" type="synonym">LOC101900300</name>
</gene>
<reference evidence="6" key="1">
    <citation type="submission" date="2020-05" db="UniProtKB">
        <authorList>
            <consortium name="EnsemblMetazoa"/>
        </authorList>
    </citation>
    <scope>IDENTIFICATION</scope>
    <source>
        <strain evidence="6">Aabys</strain>
    </source>
</reference>
<dbReference type="VEuPathDB" id="VectorBase:MDOA011655"/>
<evidence type="ECO:0000256" key="4">
    <source>
        <dbReference type="SAM" id="MobiDB-lite"/>
    </source>
</evidence>
<dbReference type="eggNOG" id="ENOG502RR2T">
    <property type="taxonomic scope" value="Eukaryota"/>
</dbReference>
<dbReference type="EnsemblMetazoa" id="MDOA011655-RA">
    <property type="protein sequence ID" value="MDOA011655-PA"/>
    <property type="gene ID" value="MDOA011655"/>
</dbReference>
<dbReference type="InterPro" id="IPR048839">
    <property type="entry name" value="SPATA2_PUB-like"/>
</dbReference>
<keyword evidence="1" id="KW-0479">Metal-binding</keyword>
<dbReference type="EnsemblMetazoa" id="MDOA011655-RB">
    <property type="protein sequence ID" value="MDOA011655-PB"/>
    <property type="gene ID" value="MDOA011655"/>
</dbReference>
<feature type="compositionally biased region" description="Basic and acidic residues" evidence="4">
    <location>
        <begin position="686"/>
        <end position="698"/>
    </location>
</feature>
<evidence type="ECO:0000256" key="3">
    <source>
        <dbReference type="ARBA" id="ARBA00022833"/>
    </source>
</evidence>
<dbReference type="STRING" id="7370.A0A1I8N573"/>
<dbReference type="Gene3D" id="2.30.30.380">
    <property type="entry name" value="Zn-finger domain of Sec23/24"/>
    <property type="match status" value="1"/>
</dbReference>
<reference evidence="9" key="2">
    <citation type="submission" date="2025-05" db="UniProtKB">
        <authorList>
            <consortium name="RefSeq"/>
        </authorList>
    </citation>
    <scope>IDENTIFICATION</scope>
    <source>
        <strain evidence="8 9">Aabys</strain>
        <tissue evidence="9">Whole body</tissue>
    </source>
</reference>
<feature type="region of interest" description="Disordered" evidence="4">
    <location>
        <begin position="348"/>
        <end position="371"/>
    </location>
</feature>
<dbReference type="RefSeq" id="XP_005176517.1">
    <property type="nucleotide sequence ID" value="XM_005176460.3"/>
</dbReference>
<feature type="compositionally biased region" description="Polar residues" evidence="4">
    <location>
        <begin position="699"/>
        <end position="713"/>
    </location>
</feature>
<name>A0A1I8N573_MUSDO</name>
<dbReference type="Proteomes" id="UP001652621">
    <property type="component" value="Unplaced"/>
</dbReference>
<dbReference type="AlphaFoldDB" id="A0A1I8N573"/>
<proteinExistence type="predicted"/>
<dbReference type="SUPFAM" id="SSF143503">
    <property type="entry name" value="PUG domain-like"/>
    <property type="match status" value="1"/>
</dbReference>
<feature type="compositionally biased region" description="Low complexity" evidence="4">
    <location>
        <begin position="818"/>
        <end position="827"/>
    </location>
</feature>
<dbReference type="Pfam" id="PF21388">
    <property type="entry name" value="SPATA2_PUB-like"/>
    <property type="match status" value="1"/>
</dbReference>